<gene>
    <name evidence="2" type="ORF">SAMN05421759_101389</name>
</gene>
<dbReference type="SUPFAM" id="SSF52540">
    <property type="entry name" value="P-loop containing nucleoside triphosphate hydrolases"/>
    <property type="match status" value="1"/>
</dbReference>
<dbReference type="GO" id="GO:0008476">
    <property type="term" value="F:protein-tyrosine sulfotransferase activity"/>
    <property type="evidence" value="ECO:0007669"/>
    <property type="project" value="InterPro"/>
</dbReference>
<evidence type="ECO:0000256" key="1">
    <source>
        <dbReference type="ARBA" id="ARBA00022679"/>
    </source>
</evidence>
<dbReference type="Proteomes" id="UP000186684">
    <property type="component" value="Unassembled WGS sequence"/>
</dbReference>
<dbReference type="Gene3D" id="3.40.50.300">
    <property type="entry name" value="P-loop containing nucleotide triphosphate hydrolases"/>
    <property type="match status" value="1"/>
</dbReference>
<dbReference type="OrthoDB" id="9800698at2"/>
<dbReference type="PANTHER" id="PTHR12788:SF10">
    <property type="entry name" value="PROTEIN-TYROSINE SULFOTRANSFERASE"/>
    <property type="match status" value="1"/>
</dbReference>
<dbReference type="Pfam" id="PF13469">
    <property type="entry name" value="Sulfotransfer_3"/>
    <property type="match status" value="1"/>
</dbReference>
<dbReference type="STRING" id="633194.SAMN05421759_101389"/>
<dbReference type="Gene3D" id="1.25.40.10">
    <property type="entry name" value="Tetratricopeptide repeat domain"/>
    <property type="match status" value="2"/>
</dbReference>
<evidence type="ECO:0000313" key="3">
    <source>
        <dbReference type="Proteomes" id="UP000186684"/>
    </source>
</evidence>
<evidence type="ECO:0000313" key="2">
    <source>
        <dbReference type="EMBL" id="SIS55488.1"/>
    </source>
</evidence>
<dbReference type="PANTHER" id="PTHR12788">
    <property type="entry name" value="PROTEIN-TYROSINE SULFOTRANSFERASE 2"/>
    <property type="match status" value="1"/>
</dbReference>
<dbReference type="InterPro" id="IPR011990">
    <property type="entry name" value="TPR-like_helical_dom_sf"/>
</dbReference>
<dbReference type="EMBL" id="FTOQ01000001">
    <property type="protein sequence ID" value="SIS55488.1"/>
    <property type="molecule type" value="Genomic_DNA"/>
</dbReference>
<dbReference type="InterPro" id="IPR026634">
    <property type="entry name" value="TPST-like"/>
</dbReference>
<protein>
    <submittedName>
        <fullName evidence="2">Sulfotransferase family protein</fullName>
    </submittedName>
</protein>
<organism evidence="2 3">
    <name type="scientific">Roseivivax lentus</name>
    <dbReference type="NCBI Taxonomy" id="633194"/>
    <lineage>
        <taxon>Bacteria</taxon>
        <taxon>Pseudomonadati</taxon>
        <taxon>Pseudomonadota</taxon>
        <taxon>Alphaproteobacteria</taxon>
        <taxon>Rhodobacterales</taxon>
        <taxon>Roseobacteraceae</taxon>
        <taxon>Roseivivax</taxon>
    </lineage>
</organism>
<name>A0A1N7K1S5_9RHOB</name>
<proteinExistence type="predicted"/>
<dbReference type="InterPro" id="IPR027417">
    <property type="entry name" value="P-loop_NTPase"/>
</dbReference>
<sequence length="494" mass="54192">MARNPNQTARTGELTARYQAGLAALQAGRLGEARTTFEALDKARPDQPEIQFQLSRVAHLSGDHAARAAYLTRALALKPDEPALLDAATDAYAAAGDADAALAAHDGRIRAAPSKIGPRADKALYLQRIGRFDEAEAIFRHLLRRHPREGSLYRMFFAGQKIGADDPLLHALRKTLNNPKTTDEARAQAYFAMAKALFDQDRGAEAFAALHKANGLQRRMAPYDDAARRAEQLAIRAAQEGADLAPVGDPEAPHPVFVTGMPRSGTTLAEQIIAAHSEATAGGELAHALKLVWSDFVKNGQMAPLRAIPEAQIAEFARAYRALARRDTGARAGVFTDKSIQNHLIYGYLSRALPGARFIVIHRDPRDIALSIYRNHFTTGSHRYGNDLRDIASAIKDFRASITYWKGRLGDRLVEVRYEDLVHSPEPEARRLIAAAGLEWEEACLSFHKSKAAVKTLSIAQVRQPIHAGRAAAWTKFETELAPFIAAWGDTPWD</sequence>
<dbReference type="SUPFAM" id="SSF48452">
    <property type="entry name" value="TPR-like"/>
    <property type="match status" value="1"/>
</dbReference>
<reference evidence="3" key="1">
    <citation type="submission" date="2017-01" db="EMBL/GenBank/DDBJ databases">
        <authorList>
            <person name="Varghese N."/>
            <person name="Submissions S."/>
        </authorList>
    </citation>
    <scope>NUCLEOTIDE SEQUENCE [LARGE SCALE GENOMIC DNA]</scope>
    <source>
        <strain evidence="3">DSM 29430</strain>
    </source>
</reference>
<accession>A0A1N7K1S5</accession>
<dbReference type="RefSeq" id="WP_083950427.1">
    <property type="nucleotide sequence ID" value="NZ_FTOQ01000001.1"/>
</dbReference>
<keyword evidence="3" id="KW-1185">Reference proteome</keyword>
<dbReference type="AlphaFoldDB" id="A0A1N7K1S5"/>
<keyword evidence="1 2" id="KW-0808">Transferase</keyword>